<evidence type="ECO:0000313" key="3">
    <source>
        <dbReference type="Proteomes" id="UP001305414"/>
    </source>
</evidence>
<dbReference type="AlphaFoldDB" id="A0AAN7UK57"/>
<proteinExistence type="predicted"/>
<name>A0AAN7UK57_9PEZI</name>
<sequence length="347" mass="39381">MASQGGFPNSDGKKEPKATDKNHPKTPKKYRKGRPSVDVQLAQDYRERQDLPPIEQGLDPKLEGDNEEFPSSDAEYVEIVLDKRLKIDLQTTQSWPDERRSETDDGKPPRDCVTGRKLSNHGRSCLRCLEKGLRCTLNYLGKESEPQCAACRRSKAPHCVRFQPLGEHERGIPFYGPPWKNPNFAAGGPAGKAVARLPREQLEEILREFYEGRKGYVMGQYMTASDVHNFALPPFNGADLPPVDRPENYEEMDWKDVLPDWRNRSLQPVKKGSGKDDEHENVKKSLALARDISLLPPNPDGEDAAAIRRKMARIQLGASDNAQEEEISLLRMVRRYRPREKNLSDIV</sequence>
<organism evidence="2 3">
    <name type="scientific">Xylaria bambusicola</name>
    <dbReference type="NCBI Taxonomy" id="326684"/>
    <lineage>
        <taxon>Eukaryota</taxon>
        <taxon>Fungi</taxon>
        <taxon>Dikarya</taxon>
        <taxon>Ascomycota</taxon>
        <taxon>Pezizomycotina</taxon>
        <taxon>Sordariomycetes</taxon>
        <taxon>Xylariomycetidae</taxon>
        <taxon>Xylariales</taxon>
        <taxon>Xylariaceae</taxon>
        <taxon>Xylaria</taxon>
    </lineage>
</organism>
<gene>
    <name evidence="2" type="ORF">RRF57_003376</name>
</gene>
<accession>A0AAN7UK57</accession>
<comment type="caution">
    <text evidence="2">The sequence shown here is derived from an EMBL/GenBank/DDBJ whole genome shotgun (WGS) entry which is preliminary data.</text>
</comment>
<reference evidence="2 3" key="1">
    <citation type="submission" date="2023-10" db="EMBL/GenBank/DDBJ databases">
        <title>Draft genome sequence of Xylaria bambusicola isolate GMP-LS, the root and basal stem rot pathogen of sugarcane in Indonesia.</title>
        <authorList>
            <person name="Selvaraj P."/>
            <person name="Muralishankar V."/>
            <person name="Muruganantham S."/>
            <person name="Sp S."/>
            <person name="Haryani S."/>
            <person name="Lau K.J.X."/>
            <person name="Naqvi N.I."/>
        </authorList>
    </citation>
    <scope>NUCLEOTIDE SEQUENCE [LARGE SCALE GENOMIC DNA]</scope>
    <source>
        <strain evidence="2">GMP-LS</strain>
    </source>
</reference>
<feature type="compositionally biased region" description="Basic and acidic residues" evidence="1">
    <location>
        <begin position="96"/>
        <end position="114"/>
    </location>
</feature>
<feature type="region of interest" description="Disordered" evidence="1">
    <location>
        <begin position="92"/>
        <end position="115"/>
    </location>
</feature>
<feature type="compositionally biased region" description="Basic residues" evidence="1">
    <location>
        <begin position="24"/>
        <end position="34"/>
    </location>
</feature>
<protein>
    <submittedName>
        <fullName evidence="2">Uncharacterized protein</fullName>
    </submittedName>
</protein>
<evidence type="ECO:0000313" key="2">
    <source>
        <dbReference type="EMBL" id="KAK5627661.1"/>
    </source>
</evidence>
<evidence type="ECO:0000256" key="1">
    <source>
        <dbReference type="SAM" id="MobiDB-lite"/>
    </source>
</evidence>
<feature type="compositionally biased region" description="Basic and acidic residues" evidence="1">
    <location>
        <begin position="11"/>
        <end position="23"/>
    </location>
</feature>
<dbReference type="EMBL" id="JAWHQM010000006">
    <property type="protein sequence ID" value="KAK5627661.1"/>
    <property type="molecule type" value="Genomic_DNA"/>
</dbReference>
<keyword evidence="3" id="KW-1185">Reference proteome</keyword>
<feature type="region of interest" description="Disordered" evidence="1">
    <location>
        <begin position="1"/>
        <end position="74"/>
    </location>
</feature>
<dbReference type="Proteomes" id="UP001305414">
    <property type="component" value="Unassembled WGS sequence"/>
</dbReference>